<dbReference type="Proteomes" id="UP001152795">
    <property type="component" value="Unassembled WGS sequence"/>
</dbReference>
<organism evidence="2 3">
    <name type="scientific">Paramuricea clavata</name>
    <name type="common">Red gorgonian</name>
    <name type="synonym">Violescent sea-whip</name>
    <dbReference type="NCBI Taxonomy" id="317549"/>
    <lineage>
        <taxon>Eukaryota</taxon>
        <taxon>Metazoa</taxon>
        <taxon>Cnidaria</taxon>
        <taxon>Anthozoa</taxon>
        <taxon>Octocorallia</taxon>
        <taxon>Malacalcyonacea</taxon>
        <taxon>Plexauridae</taxon>
        <taxon>Paramuricea</taxon>
    </lineage>
</organism>
<sequence>MAPNPEAAWICISCFCPLSSSTTSDLNPEPGNPKTDQEPDIRLRRGLKIAHLNVNRLICKFDEIKKLIEKHSFDFLALSETWLTSSISDDELNISGYTFARKDRSDPAKSQGGGVLVYVKSGIPYSIISSQPNSTDEQIWIDVARPH</sequence>
<dbReference type="Pfam" id="PF03372">
    <property type="entry name" value="Exo_endo_phos"/>
    <property type="match status" value="1"/>
</dbReference>
<accession>A0A7D9KZL3</accession>
<evidence type="ECO:0000313" key="2">
    <source>
        <dbReference type="EMBL" id="CAB4023767.1"/>
    </source>
</evidence>
<dbReference type="OrthoDB" id="6762350at2759"/>
<dbReference type="AlphaFoldDB" id="A0A7D9KZL3"/>
<proteinExistence type="predicted"/>
<gene>
    <name evidence="2" type="ORF">PACLA_8A027746</name>
</gene>
<evidence type="ECO:0000313" key="3">
    <source>
        <dbReference type="Proteomes" id="UP001152795"/>
    </source>
</evidence>
<dbReference type="GO" id="GO:0003824">
    <property type="term" value="F:catalytic activity"/>
    <property type="evidence" value="ECO:0007669"/>
    <property type="project" value="InterPro"/>
</dbReference>
<reference evidence="2" key="1">
    <citation type="submission" date="2020-04" db="EMBL/GenBank/DDBJ databases">
        <authorList>
            <person name="Alioto T."/>
            <person name="Alioto T."/>
            <person name="Gomez Garrido J."/>
        </authorList>
    </citation>
    <scope>NUCLEOTIDE SEQUENCE</scope>
    <source>
        <strain evidence="2">A484AB</strain>
    </source>
</reference>
<dbReference type="PANTHER" id="PTHR36191">
    <property type="entry name" value="ENDO/EXONUCLEASE/PHOSPHATASE DOMAIN-CONTAINING PROTEIN-RELATED"/>
    <property type="match status" value="1"/>
</dbReference>
<dbReference type="InterPro" id="IPR005135">
    <property type="entry name" value="Endo/exonuclease/phosphatase"/>
</dbReference>
<evidence type="ECO:0000259" key="1">
    <source>
        <dbReference type="Pfam" id="PF03372"/>
    </source>
</evidence>
<dbReference type="SUPFAM" id="SSF56219">
    <property type="entry name" value="DNase I-like"/>
    <property type="match status" value="1"/>
</dbReference>
<dbReference type="EMBL" id="CACRXK020012670">
    <property type="protein sequence ID" value="CAB4023767.1"/>
    <property type="molecule type" value="Genomic_DNA"/>
</dbReference>
<feature type="domain" description="Endonuclease/exonuclease/phosphatase" evidence="1">
    <location>
        <begin position="52"/>
        <end position="144"/>
    </location>
</feature>
<feature type="non-terminal residue" evidence="2">
    <location>
        <position position="147"/>
    </location>
</feature>
<comment type="caution">
    <text evidence="2">The sequence shown here is derived from an EMBL/GenBank/DDBJ whole genome shotgun (WGS) entry which is preliminary data.</text>
</comment>
<dbReference type="InterPro" id="IPR036691">
    <property type="entry name" value="Endo/exonu/phosph_ase_sf"/>
</dbReference>
<keyword evidence="3" id="KW-1185">Reference proteome</keyword>
<dbReference type="Gene3D" id="3.60.10.10">
    <property type="entry name" value="Endonuclease/exonuclease/phosphatase"/>
    <property type="match status" value="1"/>
</dbReference>
<protein>
    <recommendedName>
        <fullName evidence="1">Endonuclease/exonuclease/phosphatase domain-containing protein</fullName>
    </recommendedName>
</protein>
<name>A0A7D9KZL3_PARCT</name>